<dbReference type="SUPFAM" id="SSF48726">
    <property type="entry name" value="Immunoglobulin"/>
    <property type="match status" value="2"/>
</dbReference>
<dbReference type="Proteomes" id="UP000261540">
    <property type="component" value="Unplaced"/>
</dbReference>
<keyword evidence="7" id="KW-1015">Disulfide bond</keyword>
<feature type="domain" description="Immunoglobulin V-set" evidence="11">
    <location>
        <begin position="47"/>
        <end position="135"/>
    </location>
</feature>
<evidence type="ECO:0000259" key="11">
    <source>
        <dbReference type="Pfam" id="PF07686"/>
    </source>
</evidence>
<accession>A0A3B3TCU6</accession>
<evidence type="ECO:0000256" key="5">
    <source>
        <dbReference type="ARBA" id="ARBA00022989"/>
    </source>
</evidence>
<dbReference type="PANTHER" id="PTHR25466">
    <property type="entry name" value="T-LYMPHOCYTE ACTIVATION ANTIGEN"/>
    <property type="match status" value="1"/>
</dbReference>
<evidence type="ECO:0000256" key="1">
    <source>
        <dbReference type="ARBA" id="ARBA00004251"/>
    </source>
</evidence>
<evidence type="ECO:0000256" key="7">
    <source>
        <dbReference type="ARBA" id="ARBA00023157"/>
    </source>
</evidence>
<evidence type="ECO:0000256" key="9">
    <source>
        <dbReference type="ARBA" id="ARBA00023180"/>
    </source>
</evidence>
<evidence type="ECO:0000256" key="6">
    <source>
        <dbReference type="ARBA" id="ARBA00023136"/>
    </source>
</evidence>
<dbReference type="InterPro" id="IPR013783">
    <property type="entry name" value="Ig-like_fold"/>
</dbReference>
<protein>
    <recommendedName>
        <fullName evidence="15">Ig-like domain-containing protein</fullName>
    </recommendedName>
</protein>
<dbReference type="Pfam" id="PF08205">
    <property type="entry name" value="C2-set_2"/>
    <property type="match status" value="1"/>
</dbReference>
<dbReference type="AlphaFoldDB" id="A0A3B3TCU6"/>
<evidence type="ECO:0008006" key="15">
    <source>
        <dbReference type="Google" id="ProtNLM"/>
    </source>
</evidence>
<keyword evidence="4" id="KW-0732">Signal</keyword>
<dbReference type="GO" id="GO:0006955">
    <property type="term" value="P:immune response"/>
    <property type="evidence" value="ECO:0007669"/>
    <property type="project" value="TreeGrafter"/>
</dbReference>
<feature type="domain" description="CD80-like immunoglobulin C2-set" evidence="12">
    <location>
        <begin position="153"/>
        <end position="219"/>
    </location>
</feature>
<evidence type="ECO:0000256" key="2">
    <source>
        <dbReference type="ARBA" id="ARBA00022475"/>
    </source>
</evidence>
<evidence type="ECO:0000259" key="12">
    <source>
        <dbReference type="Pfam" id="PF08205"/>
    </source>
</evidence>
<organism evidence="13 14">
    <name type="scientific">Paramormyrops kingsleyae</name>
    <dbReference type="NCBI Taxonomy" id="1676925"/>
    <lineage>
        <taxon>Eukaryota</taxon>
        <taxon>Metazoa</taxon>
        <taxon>Chordata</taxon>
        <taxon>Craniata</taxon>
        <taxon>Vertebrata</taxon>
        <taxon>Euteleostomi</taxon>
        <taxon>Actinopterygii</taxon>
        <taxon>Neopterygii</taxon>
        <taxon>Teleostei</taxon>
        <taxon>Osteoglossocephala</taxon>
        <taxon>Osteoglossomorpha</taxon>
        <taxon>Osteoglossiformes</taxon>
        <taxon>Mormyridae</taxon>
        <taxon>Paramormyrops</taxon>
    </lineage>
</organism>
<sequence length="255" mass="27876">MNLCQPRGPVRTPGTAAFTHSEPLFLLPRCQMMLIVFVLLAADTVVEIHKEVGGTATFTCPSDGRGDPEFVYLQKEVGKPSDMIFVNGFHAQKPVEMPAIYKNRSHVDSNSRQVILWDLSPADEGLYVCVCTQAPYLSLPTANYSQPQLMEIHNGSTCNVTCSSNGGYPQSEMEMVLVPNVPGATVTKQIMEDPVTGLFSVSSTITLNVSQPLSVTCIVGNLSSVLNVRECWWEGVGLSPHILHFHTLLQSWGHS</sequence>
<dbReference type="GO" id="GO:0042130">
    <property type="term" value="P:negative regulation of T cell proliferation"/>
    <property type="evidence" value="ECO:0007669"/>
    <property type="project" value="TreeGrafter"/>
</dbReference>
<dbReference type="GeneTree" id="ENSGT00530000067879"/>
<keyword evidence="5" id="KW-1133">Transmembrane helix</keyword>
<dbReference type="GO" id="GO:0071222">
    <property type="term" value="P:cellular response to lipopolysaccharide"/>
    <property type="evidence" value="ECO:0007669"/>
    <property type="project" value="TreeGrafter"/>
</dbReference>
<keyword evidence="6" id="KW-0472">Membrane</keyword>
<keyword evidence="9" id="KW-0325">Glycoprotein</keyword>
<dbReference type="InterPro" id="IPR013162">
    <property type="entry name" value="CD80_C2-set"/>
</dbReference>
<evidence type="ECO:0000313" key="13">
    <source>
        <dbReference type="Ensembl" id="ENSPKIP00000040243.1"/>
    </source>
</evidence>
<dbReference type="PANTHER" id="PTHR25466:SF2">
    <property type="entry name" value="T-LYMPHOCYTE ACTIVATION ANTIGEN CD86"/>
    <property type="match status" value="1"/>
</dbReference>
<name>A0A3B3TCU6_9TELE</name>
<dbReference type="GO" id="GO:0007166">
    <property type="term" value="P:cell surface receptor signaling pathway"/>
    <property type="evidence" value="ECO:0007669"/>
    <property type="project" value="TreeGrafter"/>
</dbReference>
<comment type="subcellular location">
    <subcellularLocation>
        <location evidence="1">Cell membrane</location>
        <topology evidence="1">Single-pass type I membrane protein</topology>
    </subcellularLocation>
</comment>
<dbReference type="InterPro" id="IPR051713">
    <property type="entry name" value="T-cell_Activation_Regulation"/>
</dbReference>
<keyword evidence="3" id="KW-0812">Transmembrane</keyword>
<dbReference type="GO" id="GO:0042102">
    <property type="term" value="P:positive regulation of T cell proliferation"/>
    <property type="evidence" value="ECO:0007669"/>
    <property type="project" value="TreeGrafter"/>
</dbReference>
<evidence type="ECO:0000256" key="3">
    <source>
        <dbReference type="ARBA" id="ARBA00022692"/>
    </source>
</evidence>
<dbReference type="GO" id="GO:0031295">
    <property type="term" value="P:T cell costimulation"/>
    <property type="evidence" value="ECO:0007669"/>
    <property type="project" value="TreeGrafter"/>
</dbReference>
<keyword evidence="14" id="KW-1185">Reference proteome</keyword>
<reference evidence="13" key="1">
    <citation type="submission" date="2025-08" db="UniProtKB">
        <authorList>
            <consortium name="Ensembl"/>
        </authorList>
    </citation>
    <scope>IDENTIFICATION</scope>
</reference>
<dbReference type="InterPro" id="IPR013106">
    <property type="entry name" value="Ig_V-set"/>
</dbReference>
<keyword evidence="2" id="KW-1003">Cell membrane</keyword>
<evidence type="ECO:0000256" key="10">
    <source>
        <dbReference type="ARBA" id="ARBA00023319"/>
    </source>
</evidence>
<evidence type="ECO:0000256" key="8">
    <source>
        <dbReference type="ARBA" id="ARBA00023170"/>
    </source>
</evidence>
<proteinExistence type="predicted"/>
<keyword evidence="10" id="KW-0393">Immunoglobulin domain</keyword>
<dbReference type="GO" id="GO:0009897">
    <property type="term" value="C:external side of plasma membrane"/>
    <property type="evidence" value="ECO:0007669"/>
    <property type="project" value="TreeGrafter"/>
</dbReference>
<dbReference type="Gene3D" id="2.60.40.10">
    <property type="entry name" value="Immunoglobulins"/>
    <property type="match status" value="2"/>
</dbReference>
<dbReference type="InterPro" id="IPR036179">
    <property type="entry name" value="Ig-like_dom_sf"/>
</dbReference>
<keyword evidence="8" id="KW-0675">Receptor</keyword>
<dbReference type="Pfam" id="PF07686">
    <property type="entry name" value="V-set"/>
    <property type="match status" value="1"/>
</dbReference>
<evidence type="ECO:0000313" key="14">
    <source>
        <dbReference type="Proteomes" id="UP000261540"/>
    </source>
</evidence>
<dbReference type="Ensembl" id="ENSPKIT00000021262.1">
    <property type="protein sequence ID" value="ENSPKIP00000040243.1"/>
    <property type="gene ID" value="ENSPKIG00000017287.1"/>
</dbReference>
<reference evidence="13" key="2">
    <citation type="submission" date="2025-09" db="UniProtKB">
        <authorList>
            <consortium name="Ensembl"/>
        </authorList>
    </citation>
    <scope>IDENTIFICATION</scope>
</reference>
<evidence type="ECO:0000256" key="4">
    <source>
        <dbReference type="ARBA" id="ARBA00022729"/>
    </source>
</evidence>